<reference evidence="2" key="1">
    <citation type="journal article" date="2015" name="Nature">
        <title>Complex archaea that bridge the gap between prokaryotes and eukaryotes.</title>
        <authorList>
            <person name="Spang A."/>
            <person name="Saw J.H."/>
            <person name="Jorgensen S.L."/>
            <person name="Zaremba-Niedzwiedzka K."/>
            <person name="Martijn J."/>
            <person name="Lind A.E."/>
            <person name="van Eijk R."/>
            <person name="Schleper C."/>
            <person name="Guy L."/>
            <person name="Ettema T.J."/>
        </authorList>
    </citation>
    <scope>NUCLEOTIDE SEQUENCE</scope>
</reference>
<evidence type="ECO:0000313" key="2">
    <source>
        <dbReference type="EMBL" id="KKL91451.1"/>
    </source>
</evidence>
<dbReference type="GO" id="GO:0005524">
    <property type="term" value="F:ATP binding"/>
    <property type="evidence" value="ECO:0007669"/>
    <property type="project" value="InterPro"/>
</dbReference>
<dbReference type="Pfam" id="PF06506">
    <property type="entry name" value="PrpR_N"/>
    <property type="match status" value="1"/>
</dbReference>
<feature type="domain" description="Signal transduction response regulator propionate catabolism activator N-terminal" evidence="1">
    <location>
        <begin position="36"/>
        <end position="192"/>
    </location>
</feature>
<dbReference type="Gene3D" id="3.40.50.10660">
    <property type="entry name" value="PrpR receptor domain-like"/>
    <property type="match status" value="1"/>
</dbReference>
<dbReference type="InterPro" id="IPR010524">
    <property type="entry name" value="Sig_transdc_resp-reg_PrpR_N"/>
</dbReference>
<dbReference type="AlphaFoldDB" id="A0A0F9GLS4"/>
<dbReference type="SUPFAM" id="SSF159800">
    <property type="entry name" value="PrpR receptor domain-like"/>
    <property type="match status" value="1"/>
</dbReference>
<evidence type="ECO:0000259" key="1">
    <source>
        <dbReference type="Pfam" id="PF06506"/>
    </source>
</evidence>
<sequence>MDFNNAETSRVRVCLIGNSKLSKLVHSLIPEFASIADVIIIDSIFNDALMSARRLVEHDAVDVFVSAGANAFYLQDTLTVPVVALKVLQSDLVNAVLKARQVSRTMLILTHEHQGAWTEFLDYVEGVEIVHRTYQTAEEAKDIFNGIDKGGFGVVIGTSYVCDLAEQADIPYILIYSRDACRQMVRKAIAVAGEYKR</sequence>
<dbReference type="Gene3D" id="3.40.50.2300">
    <property type="match status" value="1"/>
</dbReference>
<dbReference type="EMBL" id="LAZR01019726">
    <property type="protein sequence ID" value="KKL91451.1"/>
    <property type="molecule type" value="Genomic_DNA"/>
</dbReference>
<proteinExistence type="predicted"/>
<name>A0A0F9GLS4_9ZZZZ</name>
<feature type="non-terminal residue" evidence="2">
    <location>
        <position position="197"/>
    </location>
</feature>
<dbReference type="GO" id="GO:0003677">
    <property type="term" value="F:DNA binding"/>
    <property type="evidence" value="ECO:0007669"/>
    <property type="project" value="InterPro"/>
</dbReference>
<comment type="caution">
    <text evidence="2">The sequence shown here is derived from an EMBL/GenBank/DDBJ whole genome shotgun (WGS) entry which is preliminary data.</text>
</comment>
<organism evidence="2">
    <name type="scientific">marine sediment metagenome</name>
    <dbReference type="NCBI Taxonomy" id="412755"/>
    <lineage>
        <taxon>unclassified sequences</taxon>
        <taxon>metagenomes</taxon>
        <taxon>ecological metagenomes</taxon>
    </lineage>
</organism>
<accession>A0A0F9GLS4</accession>
<dbReference type="GO" id="GO:0000156">
    <property type="term" value="F:phosphorelay response regulator activity"/>
    <property type="evidence" value="ECO:0007669"/>
    <property type="project" value="InterPro"/>
</dbReference>
<protein>
    <recommendedName>
        <fullName evidence="1">Signal transduction response regulator propionate catabolism activator N-terminal domain-containing protein</fullName>
    </recommendedName>
</protein>
<gene>
    <name evidence="2" type="ORF">LCGC14_1894580</name>
</gene>